<dbReference type="Proteomes" id="UP001390339">
    <property type="component" value="Unassembled WGS sequence"/>
</dbReference>
<proteinExistence type="predicted"/>
<name>A0ABR2IJQ2_9PEZI</name>
<evidence type="ECO:0000313" key="2">
    <source>
        <dbReference type="Proteomes" id="UP001390339"/>
    </source>
</evidence>
<sequence length="180" mass="20741">MVFDALPSTHIVRGLVPTTFQIFRAGADPTTDTPQTQHDDYVRFEYQLERLRAMTVEKIMLASARDLLNDVGGMGEWSSIRREGGVEGNTGGSFALIDVYIVREQETPKRVYLDRFHDSRDPERPNARLADWIEWGVLVKDPKRFRFEVLLEVKANKGQEKKHERKKGAGQRNIRIVWGE</sequence>
<protein>
    <submittedName>
        <fullName evidence="1">Uncharacterized protein</fullName>
    </submittedName>
</protein>
<keyword evidence="2" id="KW-1185">Reference proteome</keyword>
<comment type="caution">
    <text evidence="1">The sequence shown here is derived from an EMBL/GenBank/DDBJ whole genome shotgun (WGS) entry which is preliminary data.</text>
</comment>
<dbReference type="EMBL" id="JAPCWZ010000005">
    <property type="protein sequence ID" value="KAK8863451.1"/>
    <property type="molecule type" value="Genomic_DNA"/>
</dbReference>
<accession>A0ABR2IJQ2</accession>
<organism evidence="1 2">
    <name type="scientific">Apiospora arundinis</name>
    <dbReference type="NCBI Taxonomy" id="335852"/>
    <lineage>
        <taxon>Eukaryota</taxon>
        <taxon>Fungi</taxon>
        <taxon>Dikarya</taxon>
        <taxon>Ascomycota</taxon>
        <taxon>Pezizomycotina</taxon>
        <taxon>Sordariomycetes</taxon>
        <taxon>Xylariomycetidae</taxon>
        <taxon>Amphisphaeriales</taxon>
        <taxon>Apiosporaceae</taxon>
        <taxon>Apiospora</taxon>
    </lineage>
</organism>
<reference evidence="1 2" key="1">
    <citation type="journal article" date="2024" name="IMA Fungus">
        <title>Apiospora arundinis, a panoply of carbohydrate-active enzymes and secondary metabolites.</title>
        <authorList>
            <person name="Sorensen T."/>
            <person name="Petersen C."/>
            <person name="Muurmann A.T."/>
            <person name="Christiansen J.V."/>
            <person name="Brundto M.L."/>
            <person name="Overgaard C.K."/>
            <person name="Boysen A.T."/>
            <person name="Wollenberg R.D."/>
            <person name="Larsen T.O."/>
            <person name="Sorensen J.L."/>
            <person name="Nielsen K.L."/>
            <person name="Sondergaard T.E."/>
        </authorList>
    </citation>
    <scope>NUCLEOTIDE SEQUENCE [LARGE SCALE GENOMIC DNA]</scope>
    <source>
        <strain evidence="1 2">AAU 773</strain>
    </source>
</reference>
<evidence type="ECO:0000313" key="1">
    <source>
        <dbReference type="EMBL" id="KAK8863451.1"/>
    </source>
</evidence>
<gene>
    <name evidence="1" type="ORF">PGQ11_009686</name>
</gene>